<dbReference type="SMART" id="SM00147">
    <property type="entry name" value="RasGEF"/>
    <property type="match status" value="1"/>
</dbReference>
<dbReference type="GO" id="GO:0005886">
    <property type="term" value="C:plasma membrane"/>
    <property type="evidence" value="ECO:0007669"/>
    <property type="project" value="TreeGrafter"/>
</dbReference>
<dbReference type="AlphaFoldDB" id="A0A226EKY7"/>
<keyword evidence="1 2" id="KW-0344">Guanine-nucleotide releasing factor</keyword>
<dbReference type="InterPro" id="IPR023578">
    <property type="entry name" value="Ras_GEF_dom_sf"/>
</dbReference>
<proteinExistence type="predicted"/>
<dbReference type="PROSITE" id="PS50009">
    <property type="entry name" value="RASGEF_CAT"/>
    <property type="match status" value="1"/>
</dbReference>
<dbReference type="OrthoDB" id="20825at2759"/>
<dbReference type="InterPro" id="IPR036964">
    <property type="entry name" value="RASGEF_cat_dom_sf"/>
</dbReference>
<dbReference type="PANTHER" id="PTHR23113">
    <property type="entry name" value="GUANINE NUCLEOTIDE EXCHANGE FACTOR"/>
    <property type="match status" value="1"/>
</dbReference>
<keyword evidence="6" id="KW-1185">Reference proteome</keyword>
<reference evidence="5 6" key="1">
    <citation type="submission" date="2015-12" db="EMBL/GenBank/DDBJ databases">
        <title>The genome of Folsomia candida.</title>
        <authorList>
            <person name="Faddeeva A."/>
            <person name="Derks M.F."/>
            <person name="Anvar Y."/>
            <person name="Smit S."/>
            <person name="Van Straalen N."/>
            <person name="Roelofs D."/>
        </authorList>
    </citation>
    <scope>NUCLEOTIDE SEQUENCE [LARGE SCALE GENOMIC DNA]</scope>
    <source>
        <strain evidence="5 6">VU population</strain>
        <tissue evidence="5">Whole body</tissue>
    </source>
</reference>
<dbReference type="EMBL" id="LNIX01000003">
    <property type="protein sequence ID" value="OXA57878.1"/>
    <property type="molecule type" value="Genomic_DNA"/>
</dbReference>
<evidence type="ECO:0000313" key="6">
    <source>
        <dbReference type="Proteomes" id="UP000198287"/>
    </source>
</evidence>
<dbReference type="Proteomes" id="UP000198287">
    <property type="component" value="Unassembled WGS sequence"/>
</dbReference>
<sequence length="683" mass="75313">MAIYYYVRRLQKASKKNRTIHRDPIALNSNGSIPSVGSICTPVKASNKVSEVVIGSVTGPGLGAPSTLVRHGRIVRVPLYQFSPTTAKPQFVSCHGCSIPSPRFRNGTKGAGEIPHNSSSHLGKAVHHHVSLQKLMEFQKFFFLNSHITVKLQSDEDSIRIVPNLVRILGEWTQIFPYDFRDDNGLMMANVRAITHKCVHICPSMKTEVSILLTSLLDRFNLLEKFESNLAKINLEVQMASNHAIVEEESKLVKFYCNPRHVAEQLMLVELERFSFIGVQEFIQAFIKESCSPPSNSTTTSNSNTTGGTPSPIVNAHGGNAGRSGSKSKKSRLEFYVDWFHRLNLCVATDICKITRKKERVRVMEFWAKVGSDSVTLGNYNSAIAVFTAINSNPVRRLTKSWSKFTGQEDLSALESCFDPSDNFSRYRSRLKKGGYALVPGEVGVSGSSSSFMVLPFFSLLIKDLFFLKEAAASRLPNGHLAFSNFLQLGTKLSEVMRWQEHKADELNKVANLQHVIQTLPAFTESALMLSSFDCEGPANPEEEAILESLRRTVPPPPPEEEELTDSFQSLQIPSTSSGSTSGVHEDDSVGLSPSEIHKLLQCRFAHDAIFSGPKLSDIFSSNNLIGIGNYQQGEDGVCGAGLICSEAQIHQSPRTTIIADITNSVDNTGTIKQIKQKPPVPL</sequence>
<dbReference type="SUPFAM" id="SSF48366">
    <property type="entry name" value="Ras GEF"/>
    <property type="match status" value="1"/>
</dbReference>
<evidence type="ECO:0000313" key="5">
    <source>
        <dbReference type="EMBL" id="OXA57878.1"/>
    </source>
</evidence>
<evidence type="ECO:0000259" key="4">
    <source>
        <dbReference type="PROSITE" id="PS50009"/>
    </source>
</evidence>
<organism evidence="5 6">
    <name type="scientific">Folsomia candida</name>
    <name type="common">Springtail</name>
    <dbReference type="NCBI Taxonomy" id="158441"/>
    <lineage>
        <taxon>Eukaryota</taxon>
        <taxon>Metazoa</taxon>
        <taxon>Ecdysozoa</taxon>
        <taxon>Arthropoda</taxon>
        <taxon>Hexapoda</taxon>
        <taxon>Collembola</taxon>
        <taxon>Entomobryomorpha</taxon>
        <taxon>Isotomoidea</taxon>
        <taxon>Isotomidae</taxon>
        <taxon>Proisotominae</taxon>
        <taxon>Folsomia</taxon>
    </lineage>
</organism>
<dbReference type="GO" id="GO:0007265">
    <property type="term" value="P:Ras protein signal transduction"/>
    <property type="evidence" value="ECO:0007669"/>
    <property type="project" value="TreeGrafter"/>
</dbReference>
<accession>A0A226EKY7</accession>
<feature type="region of interest" description="Disordered" evidence="3">
    <location>
        <begin position="552"/>
        <end position="591"/>
    </location>
</feature>
<name>A0A226EKY7_FOLCA</name>
<dbReference type="PANTHER" id="PTHR23113:SF356">
    <property type="entry name" value="FI05912P-RELATED"/>
    <property type="match status" value="1"/>
</dbReference>
<evidence type="ECO:0000256" key="3">
    <source>
        <dbReference type="SAM" id="MobiDB-lite"/>
    </source>
</evidence>
<dbReference type="Pfam" id="PF00617">
    <property type="entry name" value="RasGEF"/>
    <property type="match status" value="1"/>
</dbReference>
<feature type="compositionally biased region" description="Low complexity" evidence="3">
    <location>
        <begin position="292"/>
        <end position="312"/>
    </location>
</feature>
<gene>
    <name evidence="5" type="ORF">Fcan01_06440</name>
</gene>
<dbReference type="InterPro" id="IPR001895">
    <property type="entry name" value="RASGEF_cat_dom"/>
</dbReference>
<comment type="caution">
    <text evidence="5">The sequence shown here is derived from an EMBL/GenBank/DDBJ whole genome shotgun (WGS) entry which is preliminary data.</text>
</comment>
<feature type="compositionally biased region" description="Polar residues" evidence="3">
    <location>
        <begin position="566"/>
        <end position="583"/>
    </location>
</feature>
<evidence type="ECO:0000256" key="2">
    <source>
        <dbReference type="PROSITE-ProRule" id="PRU00168"/>
    </source>
</evidence>
<dbReference type="Gene3D" id="1.10.840.10">
    <property type="entry name" value="Ras guanine-nucleotide exchange factors catalytic domain"/>
    <property type="match status" value="1"/>
</dbReference>
<evidence type="ECO:0000256" key="1">
    <source>
        <dbReference type="ARBA" id="ARBA00022658"/>
    </source>
</evidence>
<feature type="domain" description="Ras-GEF" evidence="4">
    <location>
        <begin position="258"/>
        <end position="533"/>
    </location>
</feature>
<dbReference type="InterPro" id="IPR008937">
    <property type="entry name" value="Ras-like_GEF"/>
</dbReference>
<protein>
    <submittedName>
        <fullName evidence="5">Ras-GEF domain-containing family member 1B</fullName>
    </submittedName>
</protein>
<feature type="region of interest" description="Disordered" evidence="3">
    <location>
        <begin position="291"/>
        <end position="327"/>
    </location>
</feature>
<dbReference type="GO" id="GO:0005085">
    <property type="term" value="F:guanyl-nucleotide exchange factor activity"/>
    <property type="evidence" value="ECO:0007669"/>
    <property type="project" value="UniProtKB-KW"/>
</dbReference>